<feature type="domain" description="RFTS" evidence="4">
    <location>
        <begin position="48"/>
        <end position="156"/>
    </location>
</feature>
<dbReference type="GO" id="GO:0005634">
    <property type="term" value="C:nucleus"/>
    <property type="evidence" value="ECO:0007669"/>
    <property type="project" value="UniProtKB-SubCell"/>
</dbReference>
<evidence type="ECO:0000256" key="3">
    <source>
        <dbReference type="SAM" id="MobiDB-lite"/>
    </source>
</evidence>
<gene>
    <name evidence="5" type="ORF">CCHL11_07627</name>
</gene>
<dbReference type="STRING" id="708187.A0A1Q8RCN8"/>
<protein>
    <recommendedName>
        <fullName evidence="4">RFTS domain-containing protein</fullName>
    </recommendedName>
</protein>
<comment type="subcellular location">
    <subcellularLocation>
        <location evidence="1">Nucleus</location>
    </subcellularLocation>
</comment>
<dbReference type="Proteomes" id="UP000186583">
    <property type="component" value="Unassembled WGS sequence"/>
</dbReference>
<feature type="compositionally biased region" description="Basic and acidic residues" evidence="3">
    <location>
        <begin position="488"/>
        <end position="497"/>
    </location>
</feature>
<dbReference type="InterPro" id="IPR022702">
    <property type="entry name" value="Cytosine_MeTrfase1_RFD"/>
</dbReference>
<dbReference type="AlphaFoldDB" id="A0A1Q8RCN8"/>
<evidence type="ECO:0000256" key="1">
    <source>
        <dbReference type="ARBA" id="ARBA00004123"/>
    </source>
</evidence>
<accession>A0A1Q8RCN8</accession>
<keyword evidence="2" id="KW-0539">Nucleus</keyword>
<feature type="region of interest" description="Disordered" evidence="3">
    <location>
        <begin position="251"/>
        <end position="346"/>
    </location>
</feature>
<feature type="compositionally biased region" description="Polar residues" evidence="3">
    <location>
        <begin position="540"/>
        <end position="554"/>
    </location>
</feature>
<proteinExistence type="predicted"/>
<evidence type="ECO:0000256" key="2">
    <source>
        <dbReference type="ARBA" id="ARBA00023242"/>
    </source>
</evidence>
<comment type="caution">
    <text evidence="5">The sequence shown here is derived from an EMBL/GenBank/DDBJ whole genome shotgun (WGS) entry which is preliminary data.</text>
</comment>
<keyword evidence="6" id="KW-1185">Reference proteome</keyword>
<dbReference type="Pfam" id="PF12047">
    <property type="entry name" value="DNMT1-RFD"/>
    <property type="match status" value="1"/>
</dbReference>
<evidence type="ECO:0000259" key="4">
    <source>
        <dbReference type="Pfam" id="PF12047"/>
    </source>
</evidence>
<feature type="compositionally biased region" description="Polar residues" evidence="3">
    <location>
        <begin position="297"/>
        <end position="310"/>
    </location>
</feature>
<feature type="region of interest" description="Disordered" evidence="3">
    <location>
        <begin position="485"/>
        <end position="579"/>
    </location>
</feature>
<dbReference type="EMBL" id="MPGH01000232">
    <property type="protein sequence ID" value="OLN82127.1"/>
    <property type="molecule type" value="Genomic_DNA"/>
</dbReference>
<organism evidence="5 6">
    <name type="scientific">Colletotrichum chlorophyti</name>
    <dbReference type="NCBI Taxonomy" id="708187"/>
    <lineage>
        <taxon>Eukaryota</taxon>
        <taxon>Fungi</taxon>
        <taxon>Dikarya</taxon>
        <taxon>Ascomycota</taxon>
        <taxon>Pezizomycotina</taxon>
        <taxon>Sordariomycetes</taxon>
        <taxon>Hypocreomycetidae</taxon>
        <taxon>Glomerellales</taxon>
        <taxon>Glomerellaceae</taxon>
        <taxon>Colletotrichum</taxon>
    </lineage>
</organism>
<evidence type="ECO:0000313" key="5">
    <source>
        <dbReference type="EMBL" id="OLN82127.1"/>
    </source>
</evidence>
<sequence>MVGRRRRTSDSTIATVYDTGRSYASELSVLKKFDESLDLENPLLQTFVLEDATVWDKNGRLVELFTVKTQGPFVVRGRVIIEEWQKSRAQKASTKSALIETRECTRYAIGDSDTGYGVWAGTSAGWYEIKPPSAAYREIYDHTIEGVSIYYLMLDIIEGHNEAQEPKRGKKKRGRKPASPSELTIEQLLFKYAVHVGDGATYEEVMARFDDHALFLISHFYEDHKTFDWTPTVLFKWIVARHPDIHAKVLEAQKNTKKKKPAVPGPTLPNESEAVAQPTATDEPPAQKALSKRRQRNTPSESNVSNNDTDVQGLAISQREMRSRSRGKTKTQSRSPPPRHPYTTEESMGAMELDGTPEIQAPTTELVETAHNRSNVDALLDGLEELKPELIPLNKAAFSKVASKLYYKYKIKVYYASSEILKYYAKELIERLNGNEWSGSGFWNTLQEAAQGPRPTLQNITLDKIPEALVRRKLVAGTFIGHRGSKTAKLDSDKEEGLADATIETPPPRRVGRPAGKMSALRLAGTSGKRRFDSMDATPETVSRTKIVKTSHSYSSDEEEAMDTARSSEDDDSELSTDSPVALKVVVRAENIPTTIPKGPSGTWVCDEDNCGFIERNPDTDEGRERIQDHMRDAHYQNDEDQAELINLAVTEGGKNHLPIEYIPPTPSTHFSYSSLPDMSGVSPFWEFGRSRQAINDTAPSTRPGTFPGAADEDILPLTLNSIAHNLHKRSSK</sequence>
<reference evidence="5 6" key="1">
    <citation type="submission" date="2016-11" db="EMBL/GenBank/DDBJ databases">
        <title>Draft Genome Assembly of Colletotrichum chlorophyti a pathogen of herbaceous plants.</title>
        <authorList>
            <person name="Gan P."/>
            <person name="Narusaka M."/>
            <person name="Tsushima A."/>
            <person name="Narusaka Y."/>
            <person name="Takano Y."/>
            <person name="Shirasu K."/>
        </authorList>
    </citation>
    <scope>NUCLEOTIDE SEQUENCE [LARGE SCALE GENOMIC DNA]</scope>
    <source>
        <strain evidence="5 6">NTL11</strain>
    </source>
</reference>
<dbReference type="OrthoDB" id="5382953at2759"/>
<evidence type="ECO:0000313" key="6">
    <source>
        <dbReference type="Proteomes" id="UP000186583"/>
    </source>
</evidence>
<name>A0A1Q8RCN8_9PEZI</name>